<evidence type="ECO:0000256" key="3">
    <source>
        <dbReference type="ARBA" id="ARBA00022597"/>
    </source>
</evidence>
<evidence type="ECO:0000256" key="2">
    <source>
        <dbReference type="ARBA" id="ARBA00022553"/>
    </source>
</evidence>
<feature type="domain" description="PTS EIIB type-3" evidence="8">
    <location>
        <begin position="2"/>
        <end position="103"/>
    </location>
</feature>
<dbReference type="InterPro" id="IPR013012">
    <property type="entry name" value="PTS_EIIB_3"/>
</dbReference>
<dbReference type="Proteomes" id="UP000051647">
    <property type="component" value="Unassembled WGS sequence"/>
</dbReference>
<keyword evidence="1" id="KW-0813">Transport</keyword>
<dbReference type="PANTHER" id="PTHR34581:SF2">
    <property type="entry name" value="PTS SYSTEM N,N'-DIACETYLCHITOBIOSE-SPECIFIC EIIB COMPONENT"/>
    <property type="match status" value="1"/>
</dbReference>
<accession>A0A0R1SCK5</accession>
<dbReference type="PATRIC" id="fig|1423815.3.peg.265"/>
<dbReference type="PROSITE" id="PS51100">
    <property type="entry name" value="PTS_EIIB_TYPE_3"/>
    <property type="match status" value="1"/>
</dbReference>
<keyword evidence="10" id="KW-1185">Reference proteome</keyword>
<keyword evidence="2" id="KW-0597">Phosphoprotein</keyword>
<dbReference type="InterPro" id="IPR051819">
    <property type="entry name" value="PTS_sugar-specific_EIIB"/>
</dbReference>
<proteinExistence type="predicted"/>
<dbReference type="InterPro" id="IPR003501">
    <property type="entry name" value="PTS_EIIB_2/3"/>
</dbReference>
<evidence type="ECO:0000256" key="5">
    <source>
        <dbReference type="ARBA" id="ARBA00022683"/>
    </source>
</evidence>
<evidence type="ECO:0000256" key="7">
    <source>
        <dbReference type="PROSITE-ProRule" id="PRU00423"/>
    </source>
</evidence>
<keyword evidence="3" id="KW-0762">Sugar transport</keyword>
<keyword evidence="6" id="KW-0418">Kinase</keyword>
<feature type="modified residue" description="Phosphocysteine; by EIIA" evidence="7">
    <location>
        <position position="9"/>
    </location>
</feature>
<keyword evidence="5" id="KW-0598">Phosphotransferase system</keyword>
<keyword evidence="4" id="KW-0808">Transferase</keyword>
<evidence type="ECO:0000313" key="10">
    <source>
        <dbReference type="Proteomes" id="UP000051647"/>
    </source>
</evidence>
<dbReference type="GO" id="GO:0009401">
    <property type="term" value="P:phosphoenolpyruvate-dependent sugar phosphotransferase system"/>
    <property type="evidence" value="ECO:0007669"/>
    <property type="project" value="UniProtKB-KW"/>
</dbReference>
<dbReference type="Pfam" id="PF02302">
    <property type="entry name" value="PTS_IIB"/>
    <property type="match status" value="1"/>
</dbReference>
<evidence type="ECO:0000256" key="1">
    <source>
        <dbReference type="ARBA" id="ARBA00022448"/>
    </source>
</evidence>
<evidence type="ECO:0000259" key="8">
    <source>
        <dbReference type="PROSITE" id="PS51100"/>
    </source>
</evidence>
<dbReference type="InterPro" id="IPR036095">
    <property type="entry name" value="PTS_EIIB-like_sf"/>
</dbReference>
<evidence type="ECO:0000256" key="4">
    <source>
        <dbReference type="ARBA" id="ARBA00022679"/>
    </source>
</evidence>
<comment type="caution">
    <text evidence="9">The sequence shown here is derived from an EMBL/GenBank/DDBJ whole genome shotgun (WGS) entry which is preliminary data.</text>
</comment>
<dbReference type="eggNOG" id="COG1440">
    <property type="taxonomic scope" value="Bacteria"/>
</dbReference>
<protein>
    <submittedName>
        <fullName evidence="9">PTS system lactose cellobiose-specific transporter subunit IIB</fullName>
    </submittedName>
</protein>
<evidence type="ECO:0000313" key="9">
    <source>
        <dbReference type="EMBL" id="KRL66816.1"/>
    </source>
</evidence>
<name>A0A0R1SCK5_9LACO</name>
<dbReference type="AlphaFoldDB" id="A0A0R1SCK5"/>
<organism evidence="9 10">
    <name type="scientific">Companilactobacillus versmoldensis DSM 14857 = KCTC 3814</name>
    <dbReference type="NCBI Taxonomy" id="1423815"/>
    <lineage>
        <taxon>Bacteria</taxon>
        <taxon>Bacillati</taxon>
        <taxon>Bacillota</taxon>
        <taxon>Bacilli</taxon>
        <taxon>Lactobacillales</taxon>
        <taxon>Lactobacillaceae</taxon>
        <taxon>Companilactobacillus</taxon>
    </lineage>
</organism>
<dbReference type="RefSeq" id="WP_010624545.1">
    <property type="nucleotide sequence ID" value="NZ_AZFA01000010.1"/>
</dbReference>
<dbReference type="GO" id="GO:0016301">
    <property type="term" value="F:kinase activity"/>
    <property type="evidence" value="ECO:0007669"/>
    <property type="project" value="UniProtKB-KW"/>
</dbReference>
<gene>
    <name evidence="9" type="ORF">FC27_GL000261</name>
</gene>
<sequence>MTKTILLTCGAGASSGFMAAAGRKAVKKMNLDINVLAKSEAEVAENLGSVDLLLIAPHLKYMLDDMKKISSEQSVKCAVIPQLTYGTLDGDSLIKFAMKELEE</sequence>
<dbReference type="EMBL" id="AZFA01000010">
    <property type="protein sequence ID" value="KRL66816.1"/>
    <property type="molecule type" value="Genomic_DNA"/>
</dbReference>
<dbReference type="OrthoDB" id="9808134at2"/>
<dbReference type="STRING" id="1423815.FC27_GL000261"/>
<dbReference type="PANTHER" id="PTHR34581">
    <property type="entry name" value="PTS SYSTEM N,N'-DIACETYLCHITOBIOSE-SPECIFIC EIIB COMPONENT"/>
    <property type="match status" value="1"/>
</dbReference>
<dbReference type="SUPFAM" id="SSF52794">
    <property type="entry name" value="PTS system IIB component-like"/>
    <property type="match status" value="1"/>
</dbReference>
<dbReference type="Gene3D" id="3.40.50.2300">
    <property type="match status" value="1"/>
</dbReference>
<evidence type="ECO:0000256" key="6">
    <source>
        <dbReference type="ARBA" id="ARBA00022777"/>
    </source>
</evidence>
<dbReference type="GO" id="GO:0008982">
    <property type="term" value="F:protein-N(PI)-phosphohistidine-sugar phosphotransferase activity"/>
    <property type="evidence" value="ECO:0007669"/>
    <property type="project" value="InterPro"/>
</dbReference>
<reference evidence="9 10" key="1">
    <citation type="journal article" date="2015" name="Genome Announc.">
        <title>Expanding the biotechnology potential of lactobacilli through comparative genomics of 213 strains and associated genera.</title>
        <authorList>
            <person name="Sun Z."/>
            <person name="Harris H.M."/>
            <person name="McCann A."/>
            <person name="Guo C."/>
            <person name="Argimon S."/>
            <person name="Zhang W."/>
            <person name="Yang X."/>
            <person name="Jeffery I.B."/>
            <person name="Cooney J.C."/>
            <person name="Kagawa T.F."/>
            <person name="Liu W."/>
            <person name="Song Y."/>
            <person name="Salvetti E."/>
            <person name="Wrobel A."/>
            <person name="Rasinkangas P."/>
            <person name="Parkhill J."/>
            <person name="Rea M.C."/>
            <person name="O'Sullivan O."/>
            <person name="Ritari J."/>
            <person name="Douillard F.P."/>
            <person name="Paul Ross R."/>
            <person name="Yang R."/>
            <person name="Briner A.E."/>
            <person name="Felis G.E."/>
            <person name="de Vos W.M."/>
            <person name="Barrangou R."/>
            <person name="Klaenhammer T.R."/>
            <person name="Caufield P.W."/>
            <person name="Cui Y."/>
            <person name="Zhang H."/>
            <person name="O'Toole P.W."/>
        </authorList>
    </citation>
    <scope>NUCLEOTIDE SEQUENCE [LARGE SCALE GENOMIC DNA]</scope>
    <source>
        <strain evidence="9 10">DSM 14857</strain>
    </source>
</reference>